<sequence length="392" mass="44992">MNKIALLAVVFPLVVLFSCTSNFVEVQNEQKGKMKATMNLILQQEKEILLDSFSAPKPQYIQLYADESNRIDLTFLNTFTGSIYVYDYLTAELKRTIKFSKEENGIKTPLGYYIKNFDSIYIYNKTNNEVVLINDSGKISSRISLIENHPFHALDWTYKYPQYYPSTAAPLIGTGQELTIPGQYMLSLPDSIAQRFKFETHIDLSNNNVSFSRLYPDSLYGHNYFWENEGLFTNVYCDLAPNNKMVYSFPVSHNLFVADKDKEGYSVAYGGSNEAGTIASFKGRLSTEKLILAVCKTDLYAGIRYDKFRKVYYRFLRKSMPAATSMTTILEKPLSVIVLDENFKYLGETTIGTCSNFNWENAFVTEEGLNIEYLDKKDLTEAYLHFKIFKPE</sequence>
<accession>A0ABS3Z113</accession>
<name>A0ABS3Z113_9BACT</name>
<dbReference type="Pfam" id="PF13970">
    <property type="entry name" value="DUF4221"/>
    <property type="match status" value="1"/>
</dbReference>
<dbReference type="InterPro" id="IPR025316">
    <property type="entry name" value="DUF4221"/>
</dbReference>
<dbReference type="Proteomes" id="UP000677244">
    <property type="component" value="Unassembled WGS sequence"/>
</dbReference>
<evidence type="ECO:0000313" key="1">
    <source>
        <dbReference type="EMBL" id="MBO9203843.1"/>
    </source>
</evidence>
<keyword evidence="2" id="KW-1185">Reference proteome</keyword>
<protein>
    <submittedName>
        <fullName evidence="1">DUF4221 family protein</fullName>
    </submittedName>
</protein>
<evidence type="ECO:0000313" key="2">
    <source>
        <dbReference type="Proteomes" id="UP000677244"/>
    </source>
</evidence>
<comment type="caution">
    <text evidence="1">The sequence shown here is derived from an EMBL/GenBank/DDBJ whole genome shotgun (WGS) entry which is preliminary data.</text>
</comment>
<gene>
    <name evidence="1" type="ORF">J7I42_26400</name>
</gene>
<dbReference type="PROSITE" id="PS51257">
    <property type="entry name" value="PROKAR_LIPOPROTEIN"/>
    <property type="match status" value="1"/>
</dbReference>
<reference evidence="1 2" key="1">
    <citation type="submission" date="2021-03" db="EMBL/GenBank/DDBJ databases">
        <title>Assistant Professor.</title>
        <authorList>
            <person name="Huq M.A."/>
        </authorList>
    </citation>
    <scope>NUCLEOTIDE SEQUENCE [LARGE SCALE GENOMIC DNA]</scope>
    <source>
        <strain evidence="1 2">MAH-29</strain>
    </source>
</reference>
<dbReference type="EMBL" id="JAGHKO010000011">
    <property type="protein sequence ID" value="MBO9203843.1"/>
    <property type="molecule type" value="Genomic_DNA"/>
</dbReference>
<organism evidence="1 2">
    <name type="scientific">Niastella soli</name>
    <dbReference type="NCBI Taxonomy" id="2821487"/>
    <lineage>
        <taxon>Bacteria</taxon>
        <taxon>Pseudomonadati</taxon>
        <taxon>Bacteroidota</taxon>
        <taxon>Chitinophagia</taxon>
        <taxon>Chitinophagales</taxon>
        <taxon>Chitinophagaceae</taxon>
        <taxon>Niastella</taxon>
    </lineage>
</organism>
<proteinExistence type="predicted"/>